<sequence length="229" mass="26347">MDVVLEIGKREIRIGTVEELDPIIIPISYKHTGESNYLSDHSLTKDQYQSIISQLDESNQIKLQQYNESLGTWIDIELISPMILQKLLFDAIDSIPVNIKRCFLIDYGFSQKLKNNICTSLFKYRIKSITFIPAPLLYTIGSNRRDALIVNKEWSTIHKVIDLRIIGEYDIDEPIDTIILKSDIDIRKTLRENIVNTKDGVGCWTACSLYVASTKNANWQEITKDYISQ</sequence>
<protein>
    <submittedName>
        <fullName evidence="1">Uncharacterized protein</fullName>
    </submittedName>
</protein>
<dbReference type="HOGENOM" id="CLU_1209683_0_0_1"/>
<name>C5MFW2_CANTT</name>
<evidence type="ECO:0000313" key="1">
    <source>
        <dbReference type="EMBL" id="EER31225.1"/>
    </source>
</evidence>
<dbReference type="AlphaFoldDB" id="C5MFW2"/>
<reference evidence="1 2" key="1">
    <citation type="journal article" date="2009" name="Nature">
        <title>Evolution of pathogenicity and sexual reproduction in eight Candida genomes.</title>
        <authorList>
            <person name="Butler G."/>
            <person name="Rasmussen M.D."/>
            <person name="Lin M.F."/>
            <person name="Santos M.A."/>
            <person name="Sakthikumar S."/>
            <person name="Munro C.A."/>
            <person name="Rheinbay E."/>
            <person name="Grabherr M."/>
            <person name="Forche A."/>
            <person name="Reedy J.L."/>
            <person name="Agrafioti I."/>
            <person name="Arnaud M.B."/>
            <person name="Bates S."/>
            <person name="Brown A.J."/>
            <person name="Brunke S."/>
            <person name="Costanzo M.C."/>
            <person name="Fitzpatrick D.A."/>
            <person name="de Groot P.W."/>
            <person name="Harris D."/>
            <person name="Hoyer L.L."/>
            <person name="Hube B."/>
            <person name="Klis F.M."/>
            <person name="Kodira C."/>
            <person name="Lennard N."/>
            <person name="Logue M.E."/>
            <person name="Martin R."/>
            <person name="Neiman A.M."/>
            <person name="Nikolaou E."/>
            <person name="Quail M.A."/>
            <person name="Quinn J."/>
            <person name="Santos M.C."/>
            <person name="Schmitzberger F.F."/>
            <person name="Sherlock G."/>
            <person name="Shah P."/>
            <person name="Silverstein K.A."/>
            <person name="Skrzypek M.S."/>
            <person name="Soll D."/>
            <person name="Staggs R."/>
            <person name="Stansfield I."/>
            <person name="Stumpf M.P."/>
            <person name="Sudbery P.E."/>
            <person name="Srikantha T."/>
            <person name="Zeng Q."/>
            <person name="Berman J."/>
            <person name="Berriman M."/>
            <person name="Heitman J."/>
            <person name="Gow N.A."/>
            <person name="Lorenz M.C."/>
            <person name="Birren B.W."/>
            <person name="Kellis M."/>
            <person name="Cuomo C.A."/>
        </authorList>
    </citation>
    <scope>NUCLEOTIDE SEQUENCE [LARGE SCALE GENOMIC DNA]</scope>
    <source>
        <strain evidence="2">ATCC MYA-3404 / T1</strain>
    </source>
</reference>
<dbReference type="RefSeq" id="XP_002550657.1">
    <property type="nucleotide sequence ID" value="XM_002550611.1"/>
</dbReference>
<evidence type="ECO:0000313" key="2">
    <source>
        <dbReference type="Proteomes" id="UP000002037"/>
    </source>
</evidence>
<proteinExistence type="predicted"/>
<keyword evidence="2" id="KW-1185">Reference proteome</keyword>
<dbReference type="VEuPathDB" id="FungiDB:CTRG_04955"/>
<dbReference type="EMBL" id="GG692401">
    <property type="protein sequence ID" value="EER31225.1"/>
    <property type="molecule type" value="Genomic_DNA"/>
</dbReference>
<dbReference type="KEGG" id="ctp:CTRG_04955"/>
<dbReference type="Proteomes" id="UP000002037">
    <property type="component" value="Unassembled WGS sequence"/>
</dbReference>
<organism evidence="1 2">
    <name type="scientific">Candida tropicalis (strain ATCC MYA-3404 / T1)</name>
    <name type="common">Yeast</name>
    <dbReference type="NCBI Taxonomy" id="294747"/>
    <lineage>
        <taxon>Eukaryota</taxon>
        <taxon>Fungi</taxon>
        <taxon>Dikarya</taxon>
        <taxon>Ascomycota</taxon>
        <taxon>Saccharomycotina</taxon>
        <taxon>Pichiomycetes</taxon>
        <taxon>Debaryomycetaceae</taxon>
        <taxon>Candida/Lodderomyces clade</taxon>
        <taxon>Candida</taxon>
    </lineage>
</organism>
<gene>
    <name evidence="1" type="ORF">CTRG_04955</name>
</gene>
<dbReference type="GeneID" id="8299029"/>
<dbReference type="OrthoDB" id="337660at2759"/>
<accession>C5MFW2</accession>